<keyword evidence="12 14" id="KW-0675">Receptor</keyword>
<evidence type="ECO:0000256" key="1">
    <source>
        <dbReference type="ARBA" id="ARBA00002936"/>
    </source>
</evidence>
<dbReference type="AlphaFoldDB" id="A0A8D0G2Q9"/>
<dbReference type="GO" id="GO:0004984">
    <property type="term" value="F:olfactory receptor activity"/>
    <property type="evidence" value="ECO:0007669"/>
    <property type="project" value="InterPro"/>
</dbReference>
<evidence type="ECO:0000256" key="4">
    <source>
        <dbReference type="ARBA" id="ARBA00022475"/>
    </source>
</evidence>
<evidence type="ECO:0000256" key="14">
    <source>
        <dbReference type="RuleBase" id="RU000688"/>
    </source>
</evidence>
<dbReference type="Proteomes" id="UP000694392">
    <property type="component" value="Unplaced"/>
</dbReference>
<feature type="transmembrane region" description="Helical" evidence="15">
    <location>
        <begin position="23"/>
        <end position="49"/>
    </location>
</feature>
<dbReference type="Gene3D" id="1.20.1070.10">
    <property type="entry name" value="Rhodopsin 7-helix transmembrane proteins"/>
    <property type="match status" value="1"/>
</dbReference>
<dbReference type="Pfam" id="PF13853">
    <property type="entry name" value="7tm_4"/>
    <property type="match status" value="1"/>
</dbReference>
<keyword evidence="5 15" id="KW-0716">Sensory transduction</keyword>
<dbReference type="InterPro" id="IPR000276">
    <property type="entry name" value="GPCR_Rhodpsn"/>
</dbReference>
<keyword evidence="18" id="KW-1185">Reference proteome</keyword>
<evidence type="ECO:0000256" key="13">
    <source>
        <dbReference type="ARBA" id="ARBA00023224"/>
    </source>
</evidence>
<keyword evidence="4 15" id="KW-1003">Cell membrane</keyword>
<dbReference type="InterPro" id="IPR000725">
    <property type="entry name" value="Olfact_rcpt"/>
</dbReference>
<evidence type="ECO:0000256" key="8">
    <source>
        <dbReference type="ARBA" id="ARBA00022989"/>
    </source>
</evidence>
<feature type="transmembrane region" description="Helical" evidence="15">
    <location>
        <begin position="208"/>
        <end position="226"/>
    </location>
</feature>
<feature type="transmembrane region" description="Helical" evidence="15">
    <location>
        <begin position="238"/>
        <end position="262"/>
    </location>
</feature>
<evidence type="ECO:0000256" key="11">
    <source>
        <dbReference type="ARBA" id="ARBA00023157"/>
    </source>
</evidence>
<organism evidence="17 18">
    <name type="scientific">Sphenodon punctatus</name>
    <name type="common">Tuatara</name>
    <name type="synonym">Hatteria punctata</name>
    <dbReference type="NCBI Taxonomy" id="8508"/>
    <lineage>
        <taxon>Eukaryota</taxon>
        <taxon>Metazoa</taxon>
        <taxon>Chordata</taxon>
        <taxon>Craniata</taxon>
        <taxon>Vertebrata</taxon>
        <taxon>Euteleostomi</taxon>
        <taxon>Lepidosauria</taxon>
        <taxon>Sphenodontia</taxon>
        <taxon>Sphenodontidae</taxon>
        <taxon>Sphenodon</taxon>
    </lineage>
</organism>
<dbReference type="SUPFAM" id="SSF81321">
    <property type="entry name" value="Family A G protein-coupled receptor-like"/>
    <property type="match status" value="1"/>
</dbReference>
<reference evidence="17" key="1">
    <citation type="submission" date="2025-08" db="UniProtKB">
        <authorList>
            <consortium name="Ensembl"/>
        </authorList>
    </citation>
    <scope>IDENTIFICATION</scope>
</reference>
<proteinExistence type="inferred from homology"/>
<evidence type="ECO:0000256" key="7">
    <source>
        <dbReference type="ARBA" id="ARBA00022725"/>
    </source>
</evidence>
<evidence type="ECO:0000256" key="2">
    <source>
        <dbReference type="ARBA" id="ARBA00004651"/>
    </source>
</evidence>
<dbReference type="CDD" id="cd15235">
    <property type="entry name" value="7tmA_OR1A-like"/>
    <property type="match status" value="1"/>
</dbReference>
<dbReference type="GeneTree" id="ENSGT00940000162852"/>
<dbReference type="PROSITE" id="PS50262">
    <property type="entry name" value="G_PROTEIN_RECEP_F1_2"/>
    <property type="match status" value="1"/>
</dbReference>
<dbReference type="Ensembl" id="ENSSPUT00000000455.1">
    <property type="protein sequence ID" value="ENSSPUP00000000420.1"/>
    <property type="gene ID" value="ENSSPUG00000000362.1"/>
</dbReference>
<name>A0A8D0G2Q9_SPHPU</name>
<dbReference type="FunFam" id="1.20.1070.10:FF:000082">
    <property type="entry name" value="Olfactory receptor 1A1"/>
    <property type="match status" value="1"/>
</dbReference>
<evidence type="ECO:0000256" key="15">
    <source>
        <dbReference type="RuleBase" id="RU363047"/>
    </source>
</evidence>
<comment type="subcellular location">
    <subcellularLocation>
        <location evidence="2 15">Cell membrane</location>
        <topology evidence="2 15">Multi-pass membrane protein</topology>
    </subcellularLocation>
</comment>
<protein>
    <recommendedName>
        <fullName evidence="15">Olfactory receptor</fullName>
    </recommendedName>
</protein>
<feature type="domain" description="G-protein coupled receptors family 1 profile" evidence="16">
    <location>
        <begin position="41"/>
        <end position="291"/>
    </location>
</feature>
<dbReference type="GO" id="GO:0004930">
    <property type="term" value="F:G protein-coupled receptor activity"/>
    <property type="evidence" value="ECO:0007669"/>
    <property type="project" value="UniProtKB-KW"/>
</dbReference>
<reference evidence="17" key="2">
    <citation type="submission" date="2025-09" db="UniProtKB">
        <authorList>
            <consortium name="Ensembl"/>
        </authorList>
    </citation>
    <scope>IDENTIFICATION</scope>
</reference>
<feature type="transmembrane region" description="Helical" evidence="15">
    <location>
        <begin position="274"/>
        <end position="293"/>
    </location>
</feature>
<feature type="transmembrane region" description="Helical" evidence="15">
    <location>
        <begin position="61"/>
        <end position="83"/>
    </location>
</feature>
<keyword evidence="7 15" id="KW-0552">Olfaction</keyword>
<evidence type="ECO:0000256" key="5">
    <source>
        <dbReference type="ARBA" id="ARBA00022606"/>
    </source>
</evidence>
<evidence type="ECO:0000256" key="3">
    <source>
        <dbReference type="ARBA" id="ARBA00010663"/>
    </source>
</evidence>
<comment type="similarity">
    <text evidence="3 14">Belongs to the G-protein coupled receptor 1 family.</text>
</comment>
<keyword evidence="11" id="KW-1015">Disulfide bond</keyword>
<dbReference type="GO" id="GO:0005886">
    <property type="term" value="C:plasma membrane"/>
    <property type="evidence" value="ECO:0007669"/>
    <property type="project" value="UniProtKB-SubCell"/>
</dbReference>
<dbReference type="PANTHER" id="PTHR48001">
    <property type="entry name" value="OLFACTORY RECEPTOR"/>
    <property type="match status" value="1"/>
</dbReference>
<dbReference type="InterPro" id="IPR017452">
    <property type="entry name" value="GPCR_Rhodpsn_7TM"/>
</dbReference>
<dbReference type="PRINTS" id="PR00245">
    <property type="entry name" value="OLFACTORYR"/>
</dbReference>
<evidence type="ECO:0000256" key="12">
    <source>
        <dbReference type="ARBA" id="ARBA00023170"/>
    </source>
</evidence>
<sequence>MEGRNGTGHSEFLLRGVTDHLELWGLLFTIFLSMYLLTILGNLLIVLLIRSDARLLHAPMYFFLSYLSLADVGFISTITPKVLQNLLSETKTISHGGCFTQMYFYMLFGNTDSFLLASMAYDRYMAICHPLRYTSLMSHKCCLLLVAISWLIPCLHSLMYTLLMSRLSFCASRKIPHFFCDLNPMLGLSCSDKTLIETLMKTEAVVEILGPFVLIVVSYVLIFLAITKVPSAAGKRKAFYTCGSHLTVVILFYGNVSLVYFMPSSANPEMQDTVAGIMYTMVTPMLNPFIYSLKNSEIKAAMGKLPRLLLL</sequence>
<comment type="function">
    <text evidence="1">Odorant receptor.</text>
</comment>
<dbReference type="PROSITE" id="PS00237">
    <property type="entry name" value="G_PROTEIN_RECEP_F1_1"/>
    <property type="match status" value="1"/>
</dbReference>
<keyword evidence="10 15" id="KW-0472">Membrane</keyword>
<feature type="transmembrane region" description="Helical" evidence="15">
    <location>
        <begin position="142"/>
        <end position="163"/>
    </location>
</feature>
<keyword evidence="9 14" id="KW-0297">G-protein coupled receptor</keyword>
<keyword evidence="8 15" id="KW-1133">Transmembrane helix</keyword>
<dbReference type="OMA" id="ELFLHGF"/>
<evidence type="ECO:0000313" key="18">
    <source>
        <dbReference type="Proteomes" id="UP000694392"/>
    </source>
</evidence>
<feature type="transmembrane region" description="Helical" evidence="15">
    <location>
        <begin position="103"/>
        <end position="121"/>
    </location>
</feature>
<dbReference type="PRINTS" id="PR00237">
    <property type="entry name" value="GPCRRHODOPSN"/>
</dbReference>
<dbReference type="FunFam" id="1.10.1220.70:FF:000001">
    <property type="entry name" value="Olfactory receptor"/>
    <property type="match status" value="1"/>
</dbReference>
<evidence type="ECO:0000256" key="6">
    <source>
        <dbReference type="ARBA" id="ARBA00022692"/>
    </source>
</evidence>
<evidence type="ECO:0000313" key="17">
    <source>
        <dbReference type="Ensembl" id="ENSSPUP00000000420.1"/>
    </source>
</evidence>
<accession>A0A8D0G2Q9</accession>
<keyword evidence="13 14" id="KW-0807">Transducer</keyword>
<evidence type="ECO:0000256" key="9">
    <source>
        <dbReference type="ARBA" id="ARBA00023040"/>
    </source>
</evidence>
<evidence type="ECO:0000256" key="10">
    <source>
        <dbReference type="ARBA" id="ARBA00023136"/>
    </source>
</evidence>
<keyword evidence="6 14" id="KW-0812">Transmembrane</keyword>
<evidence type="ECO:0000259" key="16">
    <source>
        <dbReference type="PROSITE" id="PS50262"/>
    </source>
</evidence>